<accession>A0A1J4J0E8</accession>
<reference evidence="3" key="1">
    <citation type="submission" date="2016-10" db="EMBL/GenBank/DDBJ databases">
        <authorList>
            <person name="Benchimol M."/>
            <person name="Almeida L.G."/>
            <person name="Vasconcelos A.T."/>
            <person name="Perreira-Neves A."/>
            <person name="Rosa I.A."/>
            <person name="Tasca T."/>
            <person name="Bogo M.R."/>
            <person name="de Souza W."/>
        </authorList>
    </citation>
    <scope>NUCLEOTIDE SEQUENCE [LARGE SCALE GENOMIC DNA]</scope>
    <source>
        <strain evidence="3">K</strain>
    </source>
</reference>
<protein>
    <submittedName>
        <fullName evidence="3">Uncharacterized protein</fullName>
    </submittedName>
</protein>
<keyword evidence="1" id="KW-0812">Transmembrane</keyword>
<dbReference type="VEuPathDB" id="TrichDB:TRFO_12081"/>
<evidence type="ECO:0000313" key="4">
    <source>
        <dbReference type="Proteomes" id="UP000179807"/>
    </source>
</evidence>
<keyword evidence="1" id="KW-1133">Transmembrane helix</keyword>
<keyword evidence="4" id="KW-1185">Reference proteome</keyword>
<proteinExistence type="predicted"/>
<dbReference type="RefSeq" id="XP_068346201.1">
    <property type="nucleotide sequence ID" value="XM_068496413.1"/>
</dbReference>
<dbReference type="GeneID" id="94831117"/>
<gene>
    <name evidence="3" type="ORF">TRFO_12081</name>
</gene>
<dbReference type="EMBL" id="MLAK01001437">
    <property type="protein sequence ID" value="OHS93064.1"/>
    <property type="molecule type" value="Genomic_DNA"/>
</dbReference>
<sequence>MFLLLLFFFHRKSQAISLCFDPLGSQCGTYNFQTDDDLWEFLKANSFRTVDIIVNCNDSSLFSASFEKTFPNENIQSVTFMNYHGKPSNFTFEVTENHFQTRNLYFSSTNVVLKPMKTDSFFALSLFAIMYSNFYIDDSFIELTRVDSKENNDLKNDSNHYKFPSSENYFKNNLKDYRPVVIQANGIYFIESNLKPISNYTKIIVQELEVDYATLLLSESILFSGDSEYYYGSVTFENFYLPSRNDSFSVIFDLNDSFSLHYDGKLLATCINFIDYFLEFNNIFGNIIFEGSSSTSYEVSVFSQDQAGVHLNLVDKSIIFNYIFLHIGHLNITCEHYIDKISFSGDNNLLETTVNLIINDYIELIDANVTVLSKKPRQLITLQTLKIRYANLYYEGDLDGLKFRIYEIVISNSYVEPNFYSTIYSPVILLKRIIVGTIDVHFTDLTFLTKNVGIAVDLYMETIAREYENLRPIYVNNLYCEGFTIAYIYSYDSDYFEFLYFFISVRYLGIYKSILVGENTKLSQIEIKYGDEFCQDYSSKLFILESNTKINYTIVNNTLMTAIAYESTEKHLSICITDDKEKCPLFAYYYYVYESNMWQTLVGNDTIQVKIIFRYDNLSIDLSMLNSMYSYIFEGDQKYNVNIILGENNLLELDQFSIENITLNVENHPNETTIEVANFSIKNVCEDYYNSPIQIRKFTSLYIDHQQMINCSHYINNNTNGNTYITGIDDAQLINFTKKGIQITKLGSESDEYTKSDFKDQFSKTKFIPKIVENGLNLNNNNIKNNQSNDISDFDFSNITVPPSDYYIVPYFHQLSNQNYSLAIEWPSVFLEHQQFYIACTSNSPFNDKFTMKIMPKTTSAIEILNEMPKNIYVELNSNHPDVFLICNSQRIPVKFFFHRKDEYNLHLIGSERGNYSNLIIDTNLSISRATNFTIHVSGNIQRIDILNPIQISGGTFGTNQENTVIIHKLILNDGGLELTSIKGMTINEAIVMNPGSFLQMMQSRFNNTEIFYYFDVDNYPSKIYANVTNTPKKLILHHSGSVSSPSDSRKWFIVSENPIFCVDMSSKIDLTKIAIQIDTPTFSMGNTEFDIHTTIGEYQEKRCITLQRTNHFILANSAIIGIVCGSALSIIFIIFFYRRCTSTK</sequence>
<feature type="transmembrane region" description="Helical" evidence="1">
    <location>
        <begin position="1113"/>
        <end position="1138"/>
    </location>
</feature>
<comment type="caution">
    <text evidence="3">The sequence shown here is derived from an EMBL/GenBank/DDBJ whole genome shotgun (WGS) entry which is preliminary data.</text>
</comment>
<dbReference type="Proteomes" id="UP000179807">
    <property type="component" value="Unassembled WGS sequence"/>
</dbReference>
<organism evidence="3 4">
    <name type="scientific">Tritrichomonas foetus</name>
    <dbReference type="NCBI Taxonomy" id="1144522"/>
    <lineage>
        <taxon>Eukaryota</taxon>
        <taxon>Metamonada</taxon>
        <taxon>Parabasalia</taxon>
        <taxon>Tritrichomonadida</taxon>
        <taxon>Tritrichomonadidae</taxon>
        <taxon>Tritrichomonas</taxon>
    </lineage>
</organism>
<keyword evidence="2" id="KW-0732">Signal</keyword>
<evidence type="ECO:0000256" key="1">
    <source>
        <dbReference type="SAM" id="Phobius"/>
    </source>
</evidence>
<keyword evidence="1" id="KW-0472">Membrane</keyword>
<evidence type="ECO:0000313" key="3">
    <source>
        <dbReference type="EMBL" id="OHS93064.1"/>
    </source>
</evidence>
<feature type="chain" id="PRO_5012543208" evidence="2">
    <location>
        <begin position="16"/>
        <end position="1145"/>
    </location>
</feature>
<feature type="signal peptide" evidence="2">
    <location>
        <begin position="1"/>
        <end position="15"/>
    </location>
</feature>
<name>A0A1J4J0E8_9EUKA</name>
<evidence type="ECO:0000256" key="2">
    <source>
        <dbReference type="SAM" id="SignalP"/>
    </source>
</evidence>
<dbReference type="AlphaFoldDB" id="A0A1J4J0E8"/>